<protein>
    <recommendedName>
        <fullName evidence="3">Prophage protein</fullName>
    </recommendedName>
</protein>
<dbReference type="EMBL" id="ATLK01000003">
    <property type="protein sequence ID" value="KFF30451.1"/>
    <property type="molecule type" value="Genomic_DNA"/>
</dbReference>
<proteinExistence type="predicted"/>
<evidence type="ECO:0008006" key="3">
    <source>
        <dbReference type="Google" id="ProtNLM"/>
    </source>
</evidence>
<dbReference type="Proteomes" id="UP000028730">
    <property type="component" value="Unassembled WGS sequence"/>
</dbReference>
<evidence type="ECO:0000313" key="1">
    <source>
        <dbReference type="EMBL" id="KFF30451.1"/>
    </source>
</evidence>
<dbReference type="AlphaFoldDB" id="A0A086BND7"/>
<accession>A0A086BND7</accession>
<dbReference type="Pfam" id="PF22398">
    <property type="entry name" value="DUF6978"/>
    <property type="match status" value="1"/>
</dbReference>
<gene>
    <name evidence="1" type="ORF">BBOMB_1579</name>
</gene>
<keyword evidence="2" id="KW-1185">Reference proteome</keyword>
<comment type="caution">
    <text evidence="1">The sequence shown here is derived from an EMBL/GenBank/DDBJ whole genome shotgun (WGS) entry which is preliminary data.</text>
</comment>
<dbReference type="eggNOG" id="ENOG5032J2W">
    <property type="taxonomic scope" value="Bacteria"/>
</dbReference>
<organism evidence="1 2">
    <name type="scientific">Bifidobacterium bombi DSM 19703</name>
    <dbReference type="NCBI Taxonomy" id="1341695"/>
    <lineage>
        <taxon>Bacteria</taxon>
        <taxon>Bacillati</taxon>
        <taxon>Actinomycetota</taxon>
        <taxon>Actinomycetes</taxon>
        <taxon>Bifidobacteriales</taxon>
        <taxon>Bifidobacteriaceae</taxon>
        <taxon>Bifidobacterium</taxon>
    </lineage>
</organism>
<sequence>MRFMPSEDDAKVLLQEMKDAAINDFDMPEGKERNKGFDVTGRQSASQFRISMYRGMVDFEKHSINAMLKEGNVVLMRLCVGAGRRHSNHDGTIVDGSHLHIYKEGYGDHYAYPVDIQSPDFINDTLLLLGRFNVVSKPHLHDGMMP</sequence>
<dbReference type="InterPro" id="IPR053916">
    <property type="entry name" value="DUF6978"/>
</dbReference>
<dbReference type="STRING" id="1341695.BBOMB_1579"/>
<name>A0A086BND7_9BIFI</name>
<reference evidence="1 2" key="1">
    <citation type="journal article" date="2014" name="Appl. Environ. Microbiol.">
        <title>Genomic encyclopedia of type strains of the genus Bifidobacterium.</title>
        <authorList>
            <person name="Milani C."/>
            <person name="Lugli G.A."/>
            <person name="Duranti S."/>
            <person name="Turroni F."/>
            <person name="Bottacini F."/>
            <person name="Mangifesta M."/>
            <person name="Sanchez B."/>
            <person name="Viappiani A."/>
            <person name="Mancabelli L."/>
            <person name="Taminiau B."/>
            <person name="Delcenserie V."/>
            <person name="Barrangou R."/>
            <person name="Margolles A."/>
            <person name="van Sinderen D."/>
            <person name="Ventura M."/>
        </authorList>
    </citation>
    <scope>NUCLEOTIDE SEQUENCE [LARGE SCALE GENOMIC DNA]</scope>
    <source>
        <strain evidence="1 2">DSM 19703</strain>
    </source>
</reference>
<evidence type="ECO:0000313" key="2">
    <source>
        <dbReference type="Proteomes" id="UP000028730"/>
    </source>
</evidence>